<feature type="domain" description="Glycoside hydrolase family 38 central" evidence="11">
    <location>
        <begin position="307"/>
        <end position="395"/>
    </location>
</feature>
<evidence type="ECO:0000256" key="6">
    <source>
        <dbReference type="ARBA" id="ARBA00023295"/>
    </source>
</evidence>
<comment type="cofactor">
    <cofactor evidence="1">
        <name>Zn(2+)</name>
        <dbReference type="ChEBI" id="CHEBI:29105"/>
    </cofactor>
</comment>
<keyword evidence="6" id="KW-0326">Glycosidase</keyword>
<dbReference type="PANTHER" id="PTHR11607">
    <property type="entry name" value="ALPHA-MANNOSIDASE"/>
    <property type="match status" value="1"/>
</dbReference>
<evidence type="ECO:0000256" key="2">
    <source>
        <dbReference type="ARBA" id="ARBA00009792"/>
    </source>
</evidence>
<keyword evidence="5" id="KW-0862">Zinc</keyword>
<dbReference type="FunFam" id="1.20.1270.50:FF:000001">
    <property type="entry name" value="Alpha-mannosidase"/>
    <property type="match status" value="1"/>
</dbReference>
<sequence length="404" mass="47376">MREKTKPYLDSTLDFLDKNKQARFIYAEVSFLDGWWDGLTVSEKTAFTRLVREGQWEIATGGWVMNDEAASHYAATATQLTEGQHWLMDNLAYYPNVSWAIDPFGHSTSEAYLLRKAGFEHILIQRTHYEIKKIFAKQKSLEFRWRQPWDSVGSTELLCHMMPFYSYDVPHTCGPDPEVCCQFDFHRLTTHCPWRKQPVAITSNNLAERAELLADQFRKKATLFDNGDVLFVPLGDDFRYTSKSEWEAQFSNYKQLMDYINSKPEMRMHVQFGTLSTYFSLVKSRKPVFKFPSLIGDLFTYADRNHDYWSGYFTSRPTHKALSRVLEAELRSAEILFSLARHRLPNKEFKLDLKTFSNLYDMLSSARRNLSIFQHHDGVTGTAKAYVMQDYRQRSVYFLREVIF</sequence>
<evidence type="ECO:0000313" key="12">
    <source>
        <dbReference type="EMBL" id="VDK88040.1"/>
    </source>
</evidence>
<dbReference type="GO" id="GO:0000139">
    <property type="term" value="C:Golgi membrane"/>
    <property type="evidence" value="ECO:0007669"/>
    <property type="project" value="TreeGrafter"/>
</dbReference>
<protein>
    <recommendedName>
        <fullName evidence="8">mannosyl-oligosaccharide 1,3-1,6-alpha-mannosidase</fullName>
        <ecNumber evidence="8">3.2.1.114</ecNumber>
    </recommendedName>
    <alternativeName>
        <fullName evidence="9">Mannosyl-oligosaccharide 1,3-1,6-alpha-mannosidase</fullName>
    </alternativeName>
</protein>
<dbReference type="FunFam" id="3.20.110.10:FF:000016">
    <property type="entry name" value="Alpha-mannosidase"/>
    <property type="match status" value="1"/>
</dbReference>
<dbReference type="GO" id="GO:0004572">
    <property type="term" value="F:mannosyl-oligosaccharide 1,3-1,6-alpha-mannosidase activity"/>
    <property type="evidence" value="ECO:0007669"/>
    <property type="project" value="UniProtKB-EC"/>
</dbReference>
<reference evidence="12 13" key="1">
    <citation type="submission" date="2018-11" db="EMBL/GenBank/DDBJ databases">
        <authorList>
            <consortium name="Pathogen Informatics"/>
        </authorList>
    </citation>
    <scope>NUCLEOTIDE SEQUENCE [LARGE SCALE GENOMIC DNA]</scope>
</reference>
<dbReference type="Pfam" id="PF01074">
    <property type="entry name" value="Glyco_hydro_38N"/>
    <property type="match status" value="1"/>
</dbReference>
<dbReference type="EMBL" id="UYRU01044887">
    <property type="protein sequence ID" value="VDK88040.1"/>
    <property type="molecule type" value="Genomic_DNA"/>
</dbReference>
<dbReference type="PANTHER" id="PTHR11607:SF3">
    <property type="entry name" value="LYSOSOMAL ALPHA-MANNOSIDASE"/>
    <property type="match status" value="1"/>
</dbReference>
<dbReference type="SMART" id="SM00872">
    <property type="entry name" value="Alpha-mann_mid"/>
    <property type="match status" value="1"/>
</dbReference>
<dbReference type="Proteomes" id="UP000281553">
    <property type="component" value="Unassembled WGS sequence"/>
</dbReference>
<evidence type="ECO:0000313" key="13">
    <source>
        <dbReference type="Proteomes" id="UP000281553"/>
    </source>
</evidence>
<dbReference type="Gene3D" id="3.20.110.10">
    <property type="entry name" value="Glycoside hydrolase 38, N terminal domain"/>
    <property type="match status" value="1"/>
</dbReference>
<evidence type="ECO:0000259" key="11">
    <source>
        <dbReference type="SMART" id="SM00872"/>
    </source>
</evidence>
<dbReference type="InterPro" id="IPR050843">
    <property type="entry name" value="Glycosyl_Hydrlase_38"/>
</dbReference>
<evidence type="ECO:0000256" key="9">
    <source>
        <dbReference type="ARBA" id="ARBA00083602"/>
    </source>
</evidence>
<keyword evidence="4" id="KW-0378">Hydrolase</keyword>
<comment type="function">
    <text evidence="7">Catalyzes the first committed step in the biosynthesis of complex N-glycans. It controls conversion of high mannose to complex N-glycans; the final hydrolytic step in the N-glycan maturation pathway.</text>
</comment>
<proteinExistence type="inferred from homology"/>
<evidence type="ECO:0000256" key="7">
    <source>
        <dbReference type="ARBA" id="ARBA00059516"/>
    </source>
</evidence>
<dbReference type="InterPro" id="IPR027291">
    <property type="entry name" value="Glyco_hydro_38_N_sf"/>
</dbReference>
<dbReference type="InterPro" id="IPR028995">
    <property type="entry name" value="Glyco_hydro_57/38_cen_sf"/>
</dbReference>
<organism evidence="12 13">
    <name type="scientific">Dibothriocephalus latus</name>
    <name type="common">Fish tapeworm</name>
    <name type="synonym">Diphyllobothrium latum</name>
    <dbReference type="NCBI Taxonomy" id="60516"/>
    <lineage>
        <taxon>Eukaryota</taxon>
        <taxon>Metazoa</taxon>
        <taxon>Spiralia</taxon>
        <taxon>Lophotrochozoa</taxon>
        <taxon>Platyhelminthes</taxon>
        <taxon>Cestoda</taxon>
        <taxon>Eucestoda</taxon>
        <taxon>Diphyllobothriidea</taxon>
        <taxon>Diphyllobothriidae</taxon>
        <taxon>Dibothriocephalus</taxon>
    </lineage>
</organism>
<gene>
    <name evidence="12" type="ORF">DILT_LOCUS4133</name>
</gene>
<dbReference type="AlphaFoldDB" id="A0A3P6U976"/>
<evidence type="ECO:0000256" key="3">
    <source>
        <dbReference type="ARBA" id="ARBA00022723"/>
    </source>
</evidence>
<keyword evidence="3" id="KW-0479">Metal-binding</keyword>
<dbReference type="GO" id="GO:0006013">
    <property type="term" value="P:mannose metabolic process"/>
    <property type="evidence" value="ECO:0007669"/>
    <property type="project" value="InterPro"/>
</dbReference>
<comment type="catalytic activity">
    <reaction evidence="10">
        <text>N(4)-{beta-D-GlcNAc-(1-&gt;2)-alpha-D-Man-(1-&gt;3)-[alpha-D-Man-(1-&gt;3)-[alpha-D-Man-(1-&gt;6)]-alpha-D-Man-(1-&gt;6)]-beta-D-Man-(1-&gt;4)-beta-D-GlcNAc-(1-&gt;4)-beta-D-GlcNAc}-L-asparaginyl-[protein] + 2 H2O = 2 alpha-D-mannopyranose + an N(4)-{beta-D-GlcNAc-(1-&gt;2)-alpha-D-Man-(1-&gt;3)-[alpha-D-Man-(1-&gt;6)]-beta-D-Man-(1-&gt;4)-beta-D-GlcNAc-(1-&gt;4)-beta-D-GlcNAc}-L-asparaginyl-[protein]</text>
        <dbReference type="Rhea" id="RHEA:56052"/>
        <dbReference type="Rhea" id="RHEA-COMP:14368"/>
        <dbReference type="Rhea" id="RHEA-COMP:14369"/>
        <dbReference type="ChEBI" id="CHEBI:15377"/>
        <dbReference type="ChEBI" id="CHEBI:28729"/>
        <dbReference type="ChEBI" id="CHEBI:60615"/>
        <dbReference type="ChEBI" id="CHEBI:60625"/>
        <dbReference type="EC" id="3.2.1.114"/>
    </reaction>
</comment>
<dbReference type="InterPro" id="IPR011330">
    <property type="entry name" value="Glyco_hydro/deAcase_b/a-brl"/>
</dbReference>
<dbReference type="GO" id="GO:0006491">
    <property type="term" value="P:N-glycan processing"/>
    <property type="evidence" value="ECO:0007669"/>
    <property type="project" value="TreeGrafter"/>
</dbReference>
<evidence type="ECO:0000256" key="4">
    <source>
        <dbReference type="ARBA" id="ARBA00022801"/>
    </source>
</evidence>
<name>A0A3P6U976_DIBLA</name>
<comment type="similarity">
    <text evidence="2">Belongs to the glycosyl hydrolase 38 family.</text>
</comment>
<dbReference type="EC" id="3.2.1.114" evidence="8"/>
<dbReference type="InterPro" id="IPR037094">
    <property type="entry name" value="Glyco_hydro_38_cen_sf"/>
</dbReference>
<accession>A0A3P6U976</accession>
<dbReference type="InterPro" id="IPR015341">
    <property type="entry name" value="Glyco_hydro_38_cen"/>
</dbReference>
<dbReference type="OrthoDB" id="10261055at2759"/>
<evidence type="ECO:0000256" key="5">
    <source>
        <dbReference type="ARBA" id="ARBA00022833"/>
    </source>
</evidence>
<dbReference type="Gene3D" id="1.20.1270.50">
    <property type="entry name" value="Glycoside hydrolase family 38, central domain"/>
    <property type="match status" value="1"/>
</dbReference>
<dbReference type="SUPFAM" id="SSF88688">
    <property type="entry name" value="Families 57/38 glycoside transferase middle domain"/>
    <property type="match status" value="1"/>
</dbReference>
<dbReference type="GO" id="GO:0046872">
    <property type="term" value="F:metal ion binding"/>
    <property type="evidence" value="ECO:0007669"/>
    <property type="project" value="UniProtKB-KW"/>
</dbReference>
<evidence type="ECO:0000256" key="8">
    <source>
        <dbReference type="ARBA" id="ARBA00066412"/>
    </source>
</evidence>
<dbReference type="Pfam" id="PF09261">
    <property type="entry name" value="Alpha-mann_mid"/>
    <property type="match status" value="1"/>
</dbReference>
<dbReference type="InterPro" id="IPR000602">
    <property type="entry name" value="Glyco_hydro_38_N"/>
</dbReference>
<dbReference type="SUPFAM" id="SSF88713">
    <property type="entry name" value="Glycoside hydrolase/deacetylase"/>
    <property type="match status" value="1"/>
</dbReference>
<keyword evidence="13" id="KW-1185">Reference proteome</keyword>
<evidence type="ECO:0000256" key="1">
    <source>
        <dbReference type="ARBA" id="ARBA00001947"/>
    </source>
</evidence>
<evidence type="ECO:0000256" key="10">
    <source>
        <dbReference type="ARBA" id="ARBA00093232"/>
    </source>
</evidence>